<evidence type="ECO:0000313" key="12">
    <source>
        <dbReference type="EMBL" id="TFD93483.1"/>
    </source>
</evidence>
<comment type="caution">
    <text evidence="12">The sequence shown here is derived from an EMBL/GenBank/DDBJ whole genome shotgun (WGS) entry which is preliminary data.</text>
</comment>
<dbReference type="RefSeq" id="WP_134639822.1">
    <property type="nucleotide sequence ID" value="NZ_SOHM01000008.1"/>
</dbReference>
<keyword evidence="10 11" id="KW-0472">Membrane</keyword>
<keyword evidence="7 11" id="KW-0630">Potassium</keyword>
<dbReference type="NCBIfam" id="TIGR00681">
    <property type="entry name" value="kdpC"/>
    <property type="match status" value="1"/>
</dbReference>
<accession>A0A4V3IXW1</accession>
<evidence type="ECO:0000256" key="6">
    <source>
        <dbReference type="ARBA" id="ARBA00022840"/>
    </source>
</evidence>
<dbReference type="PIRSF" id="PIRSF001296">
    <property type="entry name" value="K_ATPase_KdpC"/>
    <property type="match status" value="1"/>
</dbReference>
<keyword evidence="8 11" id="KW-1133">Transmembrane helix</keyword>
<evidence type="ECO:0000256" key="7">
    <source>
        <dbReference type="ARBA" id="ARBA00022958"/>
    </source>
</evidence>
<reference evidence="12 13" key="1">
    <citation type="submission" date="2019-03" db="EMBL/GenBank/DDBJ databases">
        <title>Genomics of glacier-inhabiting Cryobacterium strains.</title>
        <authorList>
            <person name="Liu Q."/>
            <person name="Xin Y.-H."/>
        </authorList>
    </citation>
    <scope>NUCLEOTIDE SEQUENCE [LARGE SCALE GENOMIC DNA]</scope>
    <source>
        <strain evidence="12 13">Sr59</strain>
    </source>
</reference>
<dbReference type="GO" id="GO:0008556">
    <property type="term" value="F:P-type potassium transmembrane transporter activity"/>
    <property type="evidence" value="ECO:0007669"/>
    <property type="project" value="InterPro"/>
</dbReference>
<evidence type="ECO:0000256" key="2">
    <source>
        <dbReference type="ARBA" id="ARBA00022475"/>
    </source>
</evidence>
<keyword evidence="4 11" id="KW-0812">Transmembrane</keyword>
<comment type="subcellular location">
    <subcellularLocation>
        <location evidence="11">Cell membrane</location>
        <topology evidence="11">Single-pass membrane protein</topology>
    </subcellularLocation>
</comment>
<comment type="function">
    <text evidence="11">Part of the high-affinity ATP-driven potassium transport (or Kdp) system, which catalyzes the hydrolysis of ATP coupled with the electrogenic transport of potassium into the cytoplasm. This subunit acts as a catalytic chaperone that increases the ATP-binding affinity of the ATP-hydrolyzing subunit KdpB by the formation of a transient KdpB/KdpC/ATP ternary complex.</text>
</comment>
<evidence type="ECO:0000256" key="11">
    <source>
        <dbReference type="HAMAP-Rule" id="MF_00276"/>
    </source>
</evidence>
<dbReference type="AlphaFoldDB" id="A0A4V3IXW1"/>
<dbReference type="Proteomes" id="UP000298468">
    <property type="component" value="Unassembled WGS sequence"/>
</dbReference>
<dbReference type="EMBL" id="SOHM01000008">
    <property type="protein sequence ID" value="TFD93483.1"/>
    <property type="molecule type" value="Genomic_DNA"/>
</dbReference>
<dbReference type="HAMAP" id="MF_00276">
    <property type="entry name" value="KdpC"/>
    <property type="match status" value="1"/>
</dbReference>
<dbReference type="InterPro" id="IPR003820">
    <property type="entry name" value="KdpC"/>
</dbReference>
<proteinExistence type="inferred from homology"/>
<keyword evidence="5 11" id="KW-0547">Nucleotide-binding</keyword>
<dbReference type="OrthoDB" id="9788285at2"/>
<dbReference type="NCBIfam" id="NF001454">
    <property type="entry name" value="PRK00315.1"/>
    <property type="match status" value="1"/>
</dbReference>
<keyword evidence="13" id="KW-1185">Reference proteome</keyword>
<organism evidence="12 13">
    <name type="scientific">Cryobacterium lactosi</name>
    <dbReference type="NCBI Taxonomy" id="1259202"/>
    <lineage>
        <taxon>Bacteria</taxon>
        <taxon>Bacillati</taxon>
        <taxon>Actinomycetota</taxon>
        <taxon>Actinomycetes</taxon>
        <taxon>Micrococcales</taxon>
        <taxon>Microbacteriaceae</taxon>
        <taxon>Cryobacterium</taxon>
    </lineage>
</organism>
<dbReference type="PANTHER" id="PTHR30042">
    <property type="entry name" value="POTASSIUM-TRANSPORTING ATPASE C CHAIN"/>
    <property type="match status" value="1"/>
</dbReference>
<evidence type="ECO:0000256" key="5">
    <source>
        <dbReference type="ARBA" id="ARBA00022741"/>
    </source>
</evidence>
<keyword evidence="6 11" id="KW-0067">ATP-binding</keyword>
<protein>
    <recommendedName>
        <fullName evidence="11">Potassium-transporting ATPase KdpC subunit</fullName>
    </recommendedName>
    <alternativeName>
        <fullName evidence="11">ATP phosphohydrolase [potassium-transporting] C chain</fullName>
    </alternativeName>
    <alternativeName>
        <fullName evidence="11">Potassium-binding and translocating subunit C</fullName>
    </alternativeName>
    <alternativeName>
        <fullName evidence="11">Potassium-translocating ATPase C chain</fullName>
    </alternativeName>
</protein>
<keyword evidence="1 11" id="KW-0813">Transport</keyword>
<evidence type="ECO:0000256" key="1">
    <source>
        <dbReference type="ARBA" id="ARBA00022448"/>
    </source>
</evidence>
<comment type="subunit">
    <text evidence="11">The system is composed of three essential subunits: KdpA, KdpB and KdpC.</text>
</comment>
<evidence type="ECO:0000313" key="13">
    <source>
        <dbReference type="Proteomes" id="UP000298468"/>
    </source>
</evidence>
<dbReference type="PANTHER" id="PTHR30042:SF2">
    <property type="entry name" value="POTASSIUM-TRANSPORTING ATPASE KDPC SUBUNIT"/>
    <property type="match status" value="1"/>
</dbReference>
<evidence type="ECO:0000256" key="4">
    <source>
        <dbReference type="ARBA" id="ARBA00022692"/>
    </source>
</evidence>
<dbReference type="GO" id="GO:0005524">
    <property type="term" value="F:ATP binding"/>
    <property type="evidence" value="ECO:0007669"/>
    <property type="project" value="UniProtKB-UniRule"/>
</dbReference>
<evidence type="ECO:0000256" key="9">
    <source>
        <dbReference type="ARBA" id="ARBA00023065"/>
    </source>
</evidence>
<sequence>MNASRPRTGPLTRPYWVAIKAMLVFTVVLGLAYPLAITLVGQLALPAQANGALERAADGTVVGSSLIGQSFTDADGAALPEWFQSRPSAAGDGYDGAASSGSNWGPENPDLIQAIRDRQAAIEELDGVTADEIPAEAVTASASGLDPHISPAYALLQVPRVAAARGLPEAEVRALVDASVQGPDLGYLGEPTVNVLNLNLSLAQLESEQGKG</sequence>
<evidence type="ECO:0000256" key="3">
    <source>
        <dbReference type="ARBA" id="ARBA00022538"/>
    </source>
</evidence>
<evidence type="ECO:0000256" key="8">
    <source>
        <dbReference type="ARBA" id="ARBA00022989"/>
    </source>
</evidence>
<keyword evidence="2 11" id="KW-1003">Cell membrane</keyword>
<keyword evidence="3 11" id="KW-0633">Potassium transport</keyword>
<dbReference type="GO" id="GO:0005886">
    <property type="term" value="C:plasma membrane"/>
    <property type="evidence" value="ECO:0007669"/>
    <property type="project" value="UniProtKB-SubCell"/>
</dbReference>
<evidence type="ECO:0000256" key="10">
    <source>
        <dbReference type="ARBA" id="ARBA00023136"/>
    </source>
</evidence>
<name>A0A4V3IXW1_9MICO</name>
<feature type="transmembrane region" description="Helical" evidence="11">
    <location>
        <begin position="21"/>
        <end position="45"/>
    </location>
</feature>
<keyword evidence="9 11" id="KW-0406">Ion transport</keyword>
<gene>
    <name evidence="11 12" type="primary">kdpC</name>
    <name evidence="12" type="ORF">E3T61_05195</name>
</gene>
<comment type="similarity">
    <text evidence="11">Belongs to the KdpC family.</text>
</comment>
<dbReference type="Pfam" id="PF02669">
    <property type="entry name" value="KdpC"/>
    <property type="match status" value="1"/>
</dbReference>